<dbReference type="EMBL" id="JAOEGN010000002">
    <property type="protein sequence ID" value="MCU0104406.1"/>
    <property type="molecule type" value="Genomic_DNA"/>
</dbReference>
<accession>A0ABT2PTZ6</accession>
<dbReference type="Pfam" id="PF03009">
    <property type="entry name" value="GDPD"/>
    <property type="match status" value="1"/>
</dbReference>
<dbReference type="Proteomes" id="UP001209076">
    <property type="component" value="Unassembled WGS sequence"/>
</dbReference>
<dbReference type="PANTHER" id="PTHR46211">
    <property type="entry name" value="GLYCEROPHOSPHORYL DIESTER PHOSPHODIESTERASE"/>
    <property type="match status" value="1"/>
</dbReference>
<feature type="domain" description="GP-PDE" evidence="1">
    <location>
        <begin position="167"/>
        <end position="400"/>
    </location>
</feature>
<dbReference type="InterPro" id="IPR030395">
    <property type="entry name" value="GP_PDE_dom"/>
</dbReference>
<protein>
    <submittedName>
        <fullName evidence="2">Glycerophosphodiester phosphodiesterase family protein</fullName>
    </submittedName>
</protein>
<dbReference type="PANTHER" id="PTHR46211:SF14">
    <property type="entry name" value="GLYCEROPHOSPHODIESTER PHOSPHODIESTERASE"/>
    <property type="match status" value="1"/>
</dbReference>
<dbReference type="PROSITE" id="PS51704">
    <property type="entry name" value="GP_PDE"/>
    <property type="match status" value="1"/>
</dbReference>
<reference evidence="3" key="1">
    <citation type="submission" date="2023-07" db="EMBL/GenBank/DDBJ databases">
        <title>Novel Mycoplasma species identified in domestic and wild animals.</title>
        <authorList>
            <person name="Volokhov D.V."/>
            <person name="Furtak V.A."/>
            <person name="Zagorodnyaya T.A."/>
        </authorList>
    </citation>
    <scope>NUCLEOTIDE SEQUENCE [LARGE SCALE GENOMIC DNA]</scope>
    <source>
        <strain evidence="3">92-19</strain>
    </source>
</reference>
<dbReference type="SUPFAM" id="SSF51695">
    <property type="entry name" value="PLC-like phosphodiesterases"/>
    <property type="match status" value="2"/>
</dbReference>
<comment type="caution">
    <text evidence="2">The sequence shown here is derived from an EMBL/GenBank/DDBJ whole genome shotgun (WGS) entry which is preliminary data.</text>
</comment>
<dbReference type="InterPro" id="IPR017946">
    <property type="entry name" value="PLC-like_Pdiesterase_TIM-brl"/>
</dbReference>
<keyword evidence="3" id="KW-1185">Reference proteome</keyword>
<dbReference type="Gene3D" id="3.20.20.190">
    <property type="entry name" value="Phosphatidylinositol (PI) phosphodiesterase"/>
    <property type="match status" value="2"/>
</dbReference>
<proteinExistence type="predicted"/>
<dbReference type="RefSeq" id="WP_262095634.1">
    <property type="nucleotide sequence ID" value="NZ_JAOEGN010000002.1"/>
</dbReference>
<organism evidence="2 3">
    <name type="scientific">Paracholeplasma vituli</name>
    <dbReference type="NCBI Taxonomy" id="69473"/>
    <lineage>
        <taxon>Bacteria</taxon>
        <taxon>Bacillati</taxon>
        <taxon>Mycoplasmatota</taxon>
        <taxon>Mollicutes</taxon>
        <taxon>Acholeplasmatales</taxon>
        <taxon>Acholeplasmataceae</taxon>
        <taxon>Paracholeplasma</taxon>
    </lineage>
</organism>
<evidence type="ECO:0000313" key="2">
    <source>
        <dbReference type="EMBL" id="MCU0104406.1"/>
    </source>
</evidence>
<gene>
    <name evidence="2" type="ORF">N7603_01895</name>
</gene>
<name>A0ABT2PTZ6_9MOLU</name>
<evidence type="ECO:0000313" key="3">
    <source>
        <dbReference type="Proteomes" id="UP001209076"/>
    </source>
</evidence>
<sequence>MLKKTIVISNTPSSDIKWLEYINEENILNGLNAIEVNQIKEAKNIGKLLYKYQLFDIFVFSKSKQVLNTIYKIYPYSRLVYMPETFNSLVDLSKDTFSHNAHTVCLKATALSSSMVRHLKLYGLVVFAYVEKQTDIYQAVLAGVDGLYGKQIDRKQIDVKGDYAFTPFVIAHRGYHANAQENSLKAAAEAVRMRSDFVELDFHMTKDKHIVVNHDDTLGRTYEKDYVIRKDTLKSLQSIKMTFKGELTDEVLPTLPMFHRHLKDTKTSLLIEAKTASSTSMKRLNRIVNQMDRPPLLMSFYPFALVNFKKYVKGYSRGFLIDLENNHMSVSDIIKISNKYNLIIHPYFSHSKSNLIEILKKRAIQYCPWGLRNDIDLRKTFLSGYYGINTDESIRFKDFVKYLVVKTKYTYYIGDTLSLTATTDTGKELVCDIEMLYQNPLGLEIQQNQITHATLDGMAYAYLTYTVKTDLVNYTLMSDLIQIEVKRANHE</sequence>
<evidence type="ECO:0000259" key="1">
    <source>
        <dbReference type="PROSITE" id="PS51704"/>
    </source>
</evidence>